<dbReference type="EMBL" id="LR796847">
    <property type="protein sequence ID" value="CAB4169625.1"/>
    <property type="molecule type" value="Genomic_DNA"/>
</dbReference>
<evidence type="ECO:0000313" key="2">
    <source>
        <dbReference type="EMBL" id="CAB4169625.1"/>
    </source>
</evidence>
<evidence type="ECO:0000313" key="7">
    <source>
        <dbReference type="EMBL" id="CAB4222168.1"/>
    </source>
</evidence>
<evidence type="ECO:0000313" key="6">
    <source>
        <dbReference type="EMBL" id="CAB4211754.1"/>
    </source>
</evidence>
<dbReference type="EMBL" id="LR797018">
    <property type="protein sequence ID" value="CAB4181475.1"/>
    <property type="molecule type" value="Genomic_DNA"/>
</dbReference>
<dbReference type="EMBL" id="LR798369">
    <property type="protein sequence ID" value="CAB5227176.1"/>
    <property type="molecule type" value="Genomic_DNA"/>
</dbReference>
<evidence type="ECO:0000313" key="5">
    <source>
        <dbReference type="EMBL" id="CAB4191463.1"/>
    </source>
</evidence>
<proteinExistence type="predicted"/>
<evidence type="ECO:0000313" key="4">
    <source>
        <dbReference type="EMBL" id="CAB4181475.1"/>
    </source>
</evidence>
<evidence type="ECO:0000313" key="3">
    <source>
        <dbReference type="EMBL" id="CAB4175830.1"/>
    </source>
</evidence>
<dbReference type="EMBL" id="LR796460">
    <property type="protein sequence ID" value="CAB4145748.1"/>
    <property type="molecule type" value="Genomic_DNA"/>
</dbReference>
<dbReference type="EMBL" id="LR797376">
    <property type="protein sequence ID" value="CAB4211754.1"/>
    <property type="molecule type" value="Genomic_DNA"/>
</dbReference>
<evidence type="ECO:0000313" key="8">
    <source>
        <dbReference type="EMBL" id="CAB5227176.1"/>
    </source>
</evidence>
<dbReference type="EMBL" id="LR796926">
    <property type="protein sequence ID" value="CAB4175830.1"/>
    <property type="molecule type" value="Genomic_DNA"/>
</dbReference>
<accession>A0A6J5R401</accession>
<protein>
    <submittedName>
        <fullName evidence="5">Uncharacterized protein</fullName>
    </submittedName>
</protein>
<reference evidence="5" key="1">
    <citation type="submission" date="2020-05" db="EMBL/GenBank/DDBJ databases">
        <authorList>
            <person name="Chiriac C."/>
            <person name="Salcher M."/>
            <person name="Ghai R."/>
            <person name="Kavagutti S V."/>
        </authorList>
    </citation>
    <scope>NUCLEOTIDE SEQUENCE</scope>
</reference>
<organism evidence="5">
    <name type="scientific">uncultured Caudovirales phage</name>
    <dbReference type="NCBI Taxonomy" id="2100421"/>
    <lineage>
        <taxon>Viruses</taxon>
        <taxon>Duplodnaviria</taxon>
        <taxon>Heunggongvirae</taxon>
        <taxon>Uroviricota</taxon>
        <taxon>Caudoviricetes</taxon>
        <taxon>Peduoviridae</taxon>
        <taxon>Maltschvirus</taxon>
        <taxon>Maltschvirus maltsch</taxon>
    </lineage>
</organism>
<evidence type="ECO:0000313" key="1">
    <source>
        <dbReference type="EMBL" id="CAB4145748.1"/>
    </source>
</evidence>
<sequence length="117" mass="12017">MSSLGDILTSIKNGVIGINNVYQALSAVISTNVSLNVTADTLIVTGKGRLLSFSVLSAGSGDGAIYNYNSITTPPASSQVICIPQTVGYYSVNIPFVAGLVLSPGTGQNVSVTYSRN</sequence>
<dbReference type="EMBL" id="LR797171">
    <property type="protein sequence ID" value="CAB4191463.1"/>
    <property type="molecule type" value="Genomic_DNA"/>
</dbReference>
<gene>
    <name evidence="4" type="ORF">UFOVP1072_38</name>
    <name evidence="5" type="ORF">UFOVP1211_34</name>
    <name evidence="6" type="ORF">UFOVP1420_23</name>
    <name evidence="8" type="ORF">UFOVP1518_22</name>
    <name evidence="7" type="ORF">UFOVP1657_16</name>
    <name evidence="1" type="ORF">UFOVP475_35</name>
    <name evidence="2" type="ORF">UFOVP897_65</name>
    <name evidence="3" type="ORF">UFOVP984_35</name>
</gene>
<dbReference type="EMBL" id="LR797514">
    <property type="protein sequence ID" value="CAB4222168.1"/>
    <property type="molecule type" value="Genomic_DNA"/>
</dbReference>
<name>A0A6J5R401_9CAUD</name>